<dbReference type="InterPro" id="IPR001451">
    <property type="entry name" value="Hexapep"/>
</dbReference>
<evidence type="ECO:0000256" key="7">
    <source>
        <dbReference type="HAMAP-Rule" id="MF_00523"/>
    </source>
</evidence>
<comment type="similarity">
    <text evidence="7">Belongs to the transferase hexapeptide repeat family. LpxD subfamily.</text>
</comment>
<name>A0A839ZVW4_9CAUL</name>
<dbReference type="InterPro" id="IPR018357">
    <property type="entry name" value="Hexapep_transf_CS"/>
</dbReference>
<dbReference type="Pfam" id="PF00132">
    <property type="entry name" value="Hexapep"/>
    <property type="match status" value="2"/>
</dbReference>
<dbReference type="Pfam" id="PF04613">
    <property type="entry name" value="LpxD"/>
    <property type="match status" value="1"/>
</dbReference>
<dbReference type="CDD" id="cd03352">
    <property type="entry name" value="LbH_LpxD"/>
    <property type="match status" value="1"/>
</dbReference>
<dbReference type="InterPro" id="IPR007691">
    <property type="entry name" value="LpxD"/>
</dbReference>
<feature type="domain" description="UDP-3-O-[3-hydroxymyristoyl] glucosamine N-acyltransferase non-repeat region" evidence="8">
    <location>
        <begin position="34"/>
        <end position="101"/>
    </location>
</feature>
<comment type="caution">
    <text evidence="9">The sequence shown here is derived from an EMBL/GenBank/DDBJ whole genome shotgun (WGS) entry which is preliminary data.</text>
</comment>
<dbReference type="EMBL" id="JACIDK010000001">
    <property type="protein sequence ID" value="MBB3890204.1"/>
    <property type="molecule type" value="Genomic_DNA"/>
</dbReference>
<dbReference type="Pfam" id="PF14602">
    <property type="entry name" value="Hexapep_2"/>
    <property type="match status" value="1"/>
</dbReference>
<keyword evidence="6 7" id="KW-0012">Acyltransferase</keyword>
<dbReference type="EC" id="2.3.1.191" evidence="7"/>
<dbReference type="GO" id="GO:0016410">
    <property type="term" value="F:N-acyltransferase activity"/>
    <property type="evidence" value="ECO:0007669"/>
    <property type="project" value="InterPro"/>
</dbReference>
<comment type="subunit">
    <text evidence="7">Homotrimer.</text>
</comment>
<evidence type="ECO:0000256" key="5">
    <source>
        <dbReference type="ARBA" id="ARBA00023098"/>
    </source>
</evidence>
<evidence type="ECO:0000313" key="9">
    <source>
        <dbReference type="EMBL" id="MBB3890204.1"/>
    </source>
</evidence>
<dbReference type="Gene3D" id="2.160.10.10">
    <property type="entry name" value="Hexapeptide repeat proteins"/>
    <property type="match status" value="1"/>
</dbReference>
<dbReference type="UniPathway" id="UPA00973"/>
<dbReference type="AlphaFoldDB" id="A0A839ZVW4"/>
<dbReference type="Proteomes" id="UP000530564">
    <property type="component" value="Unassembled WGS sequence"/>
</dbReference>
<dbReference type="InterPro" id="IPR020573">
    <property type="entry name" value="UDP_GlcNAc_AcTrfase_non-rep"/>
</dbReference>
<comment type="function">
    <text evidence="7">Catalyzes the N-acylation of UDP-3-O-acylglucosamine using 3-hydroxyacyl-ACP as the acyl donor. Is involved in the biosynthesis of lipid A, a phosphorylated glycolipid that anchors the lipopolysaccharide to the outer membrane of the cell.</text>
</comment>
<keyword evidence="3 7" id="KW-0808">Transferase</keyword>
<dbReference type="PANTHER" id="PTHR43378">
    <property type="entry name" value="UDP-3-O-ACYLGLUCOSAMINE N-ACYLTRANSFERASE"/>
    <property type="match status" value="1"/>
</dbReference>
<keyword evidence="1 7" id="KW-0444">Lipid biosynthesis</keyword>
<sequence>MPDPRFFEDLGPVTLAELASLTGAELSDAAQGQVQVHGVAVLASARPDTVTFLTDKKYAADLAAAKAAAVFVTPRDKDLAPQGCVALVTPTPQAAYAAAATRLHRARRYAGPDLVAVDAVIEEDVHLAPGVVVGSGARIGARTEIGANTVIGPGVAIGRDCVIGANVTLGFALLGDRVRILAGARVGEPGFGAAGGATGVVDIPQLGRVILQDGVTIGANACIDRGAFDDTVIGENTKIDNLVQIAHNVRVGRNCVMAAHTGISGSVVIGDGAAFGGRAGVADHVNIGDGAQVAAAAGVFRDIPAGETWGGVPGQPIRRWMREVAWLSRSANRKGTDK</sequence>
<dbReference type="PANTHER" id="PTHR43378:SF2">
    <property type="entry name" value="UDP-3-O-ACYLGLUCOSAMINE N-ACYLTRANSFERASE 1, MITOCHONDRIAL-RELATED"/>
    <property type="match status" value="1"/>
</dbReference>
<comment type="catalytic activity">
    <reaction evidence="7">
        <text>a UDP-3-O-[(3R)-3-hydroxyacyl]-alpha-D-glucosamine + a (3R)-hydroxyacyl-[ACP] = a UDP-2-N,3-O-bis[(3R)-3-hydroxyacyl]-alpha-D-glucosamine + holo-[ACP] + H(+)</text>
        <dbReference type="Rhea" id="RHEA:53836"/>
        <dbReference type="Rhea" id="RHEA-COMP:9685"/>
        <dbReference type="Rhea" id="RHEA-COMP:9945"/>
        <dbReference type="ChEBI" id="CHEBI:15378"/>
        <dbReference type="ChEBI" id="CHEBI:64479"/>
        <dbReference type="ChEBI" id="CHEBI:78827"/>
        <dbReference type="ChEBI" id="CHEBI:137740"/>
        <dbReference type="ChEBI" id="CHEBI:137748"/>
        <dbReference type="EC" id="2.3.1.191"/>
    </reaction>
</comment>
<dbReference type="NCBIfam" id="TIGR01853">
    <property type="entry name" value="lipid_A_lpxD"/>
    <property type="match status" value="1"/>
</dbReference>
<dbReference type="InterPro" id="IPR011004">
    <property type="entry name" value="Trimer_LpxA-like_sf"/>
</dbReference>
<dbReference type="NCBIfam" id="NF002060">
    <property type="entry name" value="PRK00892.1"/>
    <property type="match status" value="1"/>
</dbReference>
<dbReference type="GO" id="GO:0103118">
    <property type="term" value="F:UDP-3-O-[(3R)-3-hydroxyacyl]-glucosamine N-acyltransferase activity"/>
    <property type="evidence" value="ECO:0007669"/>
    <property type="project" value="UniProtKB-EC"/>
</dbReference>
<evidence type="ECO:0000256" key="1">
    <source>
        <dbReference type="ARBA" id="ARBA00022516"/>
    </source>
</evidence>
<keyword evidence="5 7" id="KW-0443">Lipid metabolism</keyword>
<reference evidence="9 10" key="1">
    <citation type="submission" date="2020-08" db="EMBL/GenBank/DDBJ databases">
        <title>Genomic Encyclopedia of Type Strains, Phase IV (KMG-IV): sequencing the most valuable type-strain genomes for metagenomic binning, comparative biology and taxonomic classification.</title>
        <authorList>
            <person name="Goeker M."/>
        </authorList>
    </citation>
    <scope>NUCLEOTIDE SEQUENCE [LARGE SCALE GENOMIC DNA]</scope>
    <source>
        <strain evidence="9 10">DSM 21793</strain>
    </source>
</reference>
<gene>
    <name evidence="7" type="primary">lpxD</name>
    <name evidence="9" type="ORF">GGQ61_000901</name>
</gene>
<dbReference type="PROSITE" id="PS00101">
    <property type="entry name" value="HEXAPEP_TRANSFERASES"/>
    <property type="match status" value="1"/>
</dbReference>
<keyword evidence="2 7" id="KW-0441">Lipid A biosynthesis</keyword>
<dbReference type="SUPFAM" id="SSF51161">
    <property type="entry name" value="Trimeric LpxA-like enzymes"/>
    <property type="match status" value="1"/>
</dbReference>
<evidence type="ECO:0000256" key="6">
    <source>
        <dbReference type="ARBA" id="ARBA00023315"/>
    </source>
</evidence>
<accession>A0A839ZVW4</accession>
<keyword evidence="4 7" id="KW-0677">Repeat</keyword>
<evidence type="ECO:0000259" key="8">
    <source>
        <dbReference type="Pfam" id="PF04613"/>
    </source>
</evidence>
<dbReference type="RefSeq" id="WP_183770073.1">
    <property type="nucleotide sequence ID" value="NZ_JACIDK010000001.1"/>
</dbReference>
<evidence type="ECO:0000256" key="4">
    <source>
        <dbReference type="ARBA" id="ARBA00022737"/>
    </source>
</evidence>
<dbReference type="Gene3D" id="3.40.1390.10">
    <property type="entry name" value="MurE/MurF, N-terminal domain"/>
    <property type="match status" value="1"/>
</dbReference>
<evidence type="ECO:0000313" key="10">
    <source>
        <dbReference type="Proteomes" id="UP000530564"/>
    </source>
</evidence>
<evidence type="ECO:0000256" key="3">
    <source>
        <dbReference type="ARBA" id="ARBA00022679"/>
    </source>
</evidence>
<feature type="active site" description="Proton acceptor" evidence="7">
    <location>
        <position position="247"/>
    </location>
</feature>
<dbReference type="HAMAP" id="MF_00523">
    <property type="entry name" value="LpxD"/>
    <property type="match status" value="1"/>
</dbReference>
<organism evidence="9 10">
    <name type="scientific">Phenylobacterium haematophilum</name>
    <dbReference type="NCBI Taxonomy" id="98513"/>
    <lineage>
        <taxon>Bacteria</taxon>
        <taxon>Pseudomonadati</taxon>
        <taxon>Pseudomonadota</taxon>
        <taxon>Alphaproteobacteria</taxon>
        <taxon>Caulobacterales</taxon>
        <taxon>Caulobacteraceae</taxon>
        <taxon>Phenylobacterium</taxon>
    </lineage>
</organism>
<proteinExistence type="inferred from homology"/>
<comment type="pathway">
    <text evidence="7">Bacterial outer membrane biogenesis; LPS lipid A biosynthesis.</text>
</comment>
<dbReference type="GO" id="GO:0009245">
    <property type="term" value="P:lipid A biosynthetic process"/>
    <property type="evidence" value="ECO:0007669"/>
    <property type="project" value="UniProtKB-UniRule"/>
</dbReference>
<protein>
    <recommendedName>
        <fullName evidence="7">UDP-3-O-acylglucosamine N-acyltransferase</fullName>
        <ecNumber evidence="7">2.3.1.191</ecNumber>
    </recommendedName>
</protein>
<evidence type="ECO:0000256" key="2">
    <source>
        <dbReference type="ARBA" id="ARBA00022556"/>
    </source>
</evidence>
<keyword evidence="10" id="KW-1185">Reference proteome</keyword>
<dbReference type="GO" id="GO:0016020">
    <property type="term" value="C:membrane"/>
    <property type="evidence" value="ECO:0007669"/>
    <property type="project" value="GOC"/>
</dbReference>